<keyword evidence="1" id="KW-1133">Transmembrane helix</keyword>
<comment type="caution">
    <text evidence="2">The sequence shown here is derived from an EMBL/GenBank/DDBJ whole genome shotgun (WGS) entry which is preliminary data.</text>
</comment>
<evidence type="ECO:0008006" key="4">
    <source>
        <dbReference type="Google" id="ProtNLM"/>
    </source>
</evidence>
<accession>A0ABU9LL47</accession>
<name>A0ABU9LL47_9BACL</name>
<evidence type="ECO:0000313" key="3">
    <source>
        <dbReference type="Proteomes" id="UP001398420"/>
    </source>
</evidence>
<proteinExistence type="predicted"/>
<keyword evidence="3" id="KW-1185">Reference proteome</keyword>
<feature type="transmembrane region" description="Helical" evidence="1">
    <location>
        <begin position="7"/>
        <end position="25"/>
    </location>
</feature>
<keyword evidence="1" id="KW-0472">Membrane</keyword>
<gene>
    <name evidence="2" type="ORF">AAF454_10005</name>
</gene>
<protein>
    <recommendedName>
        <fullName evidence="4">Lipoprotein</fullName>
    </recommendedName>
</protein>
<dbReference type="RefSeq" id="WP_131004894.1">
    <property type="nucleotide sequence ID" value="NZ_CP147847.1"/>
</dbReference>
<evidence type="ECO:0000313" key="2">
    <source>
        <dbReference type="EMBL" id="MEL5988730.1"/>
    </source>
</evidence>
<dbReference type="Proteomes" id="UP001398420">
    <property type="component" value="Unassembled WGS sequence"/>
</dbReference>
<keyword evidence="1" id="KW-0812">Transmembrane</keyword>
<reference evidence="2 3" key="1">
    <citation type="submission" date="2024-04" db="EMBL/GenBank/DDBJ databases">
        <authorList>
            <person name="Wu Y.S."/>
            <person name="Zhang L."/>
        </authorList>
    </citation>
    <scope>NUCLEOTIDE SEQUENCE [LARGE SCALE GENOMIC DNA]</scope>
    <source>
        <strain evidence="2 3">KG-01</strain>
    </source>
</reference>
<evidence type="ECO:0000256" key="1">
    <source>
        <dbReference type="SAM" id="Phobius"/>
    </source>
</evidence>
<sequence>MLVIKKLIPFAIIILLVLSVLYVIFSGKSEKTMEVPSGKEFISVQVQTIENNKEVKSKTVTLTDKEKMDEILRAVDGLKTKQSTITNTEKEIKDVDSYFFYFENKKERDPRKPFPYSFFITEKGYIYYTHNAINSLDTPQRTVEAHPDVLKKLKEITGVQ</sequence>
<organism evidence="2 3">
    <name type="scientific">Kurthia gibsonii</name>
    <dbReference type="NCBI Taxonomy" id="33946"/>
    <lineage>
        <taxon>Bacteria</taxon>
        <taxon>Bacillati</taxon>
        <taxon>Bacillota</taxon>
        <taxon>Bacilli</taxon>
        <taxon>Bacillales</taxon>
        <taxon>Caryophanaceae</taxon>
        <taxon>Kurthia</taxon>
    </lineage>
</organism>
<dbReference type="EMBL" id="JBCEWA010000007">
    <property type="protein sequence ID" value="MEL5988730.1"/>
    <property type="molecule type" value="Genomic_DNA"/>
</dbReference>